<dbReference type="AlphaFoldDB" id="A0A517TCK4"/>
<organism evidence="1 2">
    <name type="scientific">Calycomorphotria hydatis</name>
    <dbReference type="NCBI Taxonomy" id="2528027"/>
    <lineage>
        <taxon>Bacteria</taxon>
        <taxon>Pseudomonadati</taxon>
        <taxon>Planctomycetota</taxon>
        <taxon>Planctomycetia</taxon>
        <taxon>Planctomycetales</taxon>
        <taxon>Planctomycetaceae</taxon>
        <taxon>Calycomorphotria</taxon>
    </lineage>
</organism>
<sequence>MLALRALAVSAYASGLCECALHAVQFAAAIPVGIYESKQ</sequence>
<accession>A0A517TCK4</accession>
<dbReference type="EMBL" id="CP036316">
    <property type="protein sequence ID" value="QDT66100.1"/>
    <property type="molecule type" value="Genomic_DNA"/>
</dbReference>
<keyword evidence="2" id="KW-1185">Reference proteome</keyword>
<protein>
    <submittedName>
        <fullName evidence="1">Uncharacterized protein</fullName>
    </submittedName>
</protein>
<dbReference type="KEGG" id="chya:V22_33640"/>
<gene>
    <name evidence="1" type="ORF">V22_33640</name>
</gene>
<proteinExistence type="predicted"/>
<reference evidence="1 2" key="1">
    <citation type="submission" date="2019-02" db="EMBL/GenBank/DDBJ databases">
        <title>Deep-cultivation of Planctomycetes and their phenomic and genomic characterization uncovers novel biology.</title>
        <authorList>
            <person name="Wiegand S."/>
            <person name="Jogler M."/>
            <person name="Boedeker C."/>
            <person name="Pinto D."/>
            <person name="Vollmers J."/>
            <person name="Rivas-Marin E."/>
            <person name="Kohn T."/>
            <person name="Peeters S.H."/>
            <person name="Heuer A."/>
            <person name="Rast P."/>
            <person name="Oberbeckmann S."/>
            <person name="Bunk B."/>
            <person name="Jeske O."/>
            <person name="Meyerdierks A."/>
            <person name="Storesund J.E."/>
            <person name="Kallscheuer N."/>
            <person name="Luecker S."/>
            <person name="Lage O.M."/>
            <person name="Pohl T."/>
            <person name="Merkel B.J."/>
            <person name="Hornburger P."/>
            <person name="Mueller R.-W."/>
            <person name="Bruemmer F."/>
            <person name="Labrenz M."/>
            <person name="Spormann A.M."/>
            <person name="Op den Camp H."/>
            <person name="Overmann J."/>
            <person name="Amann R."/>
            <person name="Jetten M.S.M."/>
            <person name="Mascher T."/>
            <person name="Medema M.H."/>
            <person name="Devos D.P."/>
            <person name="Kaster A.-K."/>
            <person name="Ovreas L."/>
            <person name="Rohde M."/>
            <person name="Galperin M.Y."/>
            <person name="Jogler C."/>
        </authorList>
    </citation>
    <scope>NUCLEOTIDE SEQUENCE [LARGE SCALE GENOMIC DNA]</scope>
    <source>
        <strain evidence="1 2">V22</strain>
    </source>
</reference>
<dbReference type="Proteomes" id="UP000319976">
    <property type="component" value="Chromosome"/>
</dbReference>
<evidence type="ECO:0000313" key="2">
    <source>
        <dbReference type="Proteomes" id="UP000319976"/>
    </source>
</evidence>
<name>A0A517TCK4_9PLAN</name>
<evidence type="ECO:0000313" key="1">
    <source>
        <dbReference type="EMBL" id="QDT66100.1"/>
    </source>
</evidence>